<dbReference type="Proteomes" id="UP000445000">
    <property type="component" value="Unassembled WGS sequence"/>
</dbReference>
<sequence length="152" mass="16198">MVPEILDAVDAEMDPELAVLSAMAHGHDADVAKAARIAALAQGVSSGLDDDRSKLYLDLVINSVSEAVRKELAKTMLPFKYEYQSDFAKHYVAEGLTQGRVALITRLLAARFGSLSDAVRGKIAASTIEELDAIGDRLLTAASLQEALAPKS</sequence>
<protein>
    <recommendedName>
        <fullName evidence="1">DUF4351 domain-containing protein</fullName>
    </recommendedName>
</protein>
<name>A0A829Y5I0_9GAMM</name>
<proteinExistence type="predicted"/>
<dbReference type="AlphaFoldDB" id="A0A829Y5I0"/>
<reference evidence="3" key="1">
    <citation type="submission" date="2020-01" db="EMBL/GenBank/DDBJ databases">
        <title>'Steroidobacter agaridevorans' sp. nov., agar-degrading bacteria isolated from rhizosphere soils.</title>
        <authorList>
            <person name="Ikenaga M."/>
            <person name="Kataoka M."/>
            <person name="Murouchi A."/>
            <person name="Katsuragi S."/>
            <person name="Sakai M."/>
        </authorList>
    </citation>
    <scope>NUCLEOTIDE SEQUENCE [LARGE SCALE GENOMIC DNA]</scope>
    <source>
        <strain evidence="3">YU21-B</strain>
    </source>
</reference>
<comment type="caution">
    <text evidence="2">The sequence shown here is derived from an EMBL/GenBank/DDBJ whole genome shotgun (WGS) entry which is preliminary data.</text>
</comment>
<dbReference type="Pfam" id="PF14261">
    <property type="entry name" value="DUF4351"/>
    <property type="match status" value="1"/>
</dbReference>
<accession>A0A829Y5I0</accession>
<organism evidence="2 3">
    <name type="scientific">Steroidobacter agaridevorans</name>
    <dbReference type="NCBI Taxonomy" id="2695856"/>
    <lineage>
        <taxon>Bacteria</taxon>
        <taxon>Pseudomonadati</taxon>
        <taxon>Pseudomonadota</taxon>
        <taxon>Gammaproteobacteria</taxon>
        <taxon>Steroidobacterales</taxon>
        <taxon>Steroidobacteraceae</taxon>
        <taxon>Steroidobacter</taxon>
    </lineage>
</organism>
<feature type="domain" description="DUF4351" evidence="1">
    <location>
        <begin position="94"/>
        <end position="146"/>
    </location>
</feature>
<dbReference type="InterPro" id="IPR025587">
    <property type="entry name" value="DUF4351"/>
</dbReference>
<evidence type="ECO:0000313" key="3">
    <source>
        <dbReference type="Proteomes" id="UP000445000"/>
    </source>
</evidence>
<evidence type="ECO:0000259" key="1">
    <source>
        <dbReference type="Pfam" id="PF14261"/>
    </source>
</evidence>
<gene>
    <name evidence="2" type="ORF">GCM10011487_04640</name>
</gene>
<keyword evidence="3" id="KW-1185">Reference proteome</keyword>
<evidence type="ECO:0000313" key="2">
    <source>
        <dbReference type="EMBL" id="GFE78464.1"/>
    </source>
</evidence>
<dbReference type="EMBL" id="BLJN01000001">
    <property type="protein sequence ID" value="GFE78464.1"/>
    <property type="molecule type" value="Genomic_DNA"/>
</dbReference>